<evidence type="ECO:0000313" key="3">
    <source>
        <dbReference type="Proteomes" id="UP000294292"/>
    </source>
</evidence>
<keyword evidence="1" id="KW-0812">Transmembrane</keyword>
<protein>
    <recommendedName>
        <fullName evidence="4">Cytochrome c oxidase assembly protein</fullName>
    </recommendedName>
</protein>
<feature type="transmembrane region" description="Helical" evidence="1">
    <location>
        <begin position="32"/>
        <end position="49"/>
    </location>
</feature>
<dbReference type="Proteomes" id="UP000294292">
    <property type="component" value="Chromosome"/>
</dbReference>
<keyword evidence="1" id="KW-0472">Membrane</keyword>
<name>A0A4P7A194_9BACL</name>
<dbReference type="KEGG" id="panc:E2636_16255"/>
<evidence type="ECO:0000313" key="2">
    <source>
        <dbReference type="EMBL" id="QBP42602.1"/>
    </source>
</evidence>
<keyword evidence="3" id="KW-1185">Reference proteome</keyword>
<evidence type="ECO:0000256" key="1">
    <source>
        <dbReference type="SAM" id="Phobius"/>
    </source>
</evidence>
<dbReference type="OrthoDB" id="2388670at2"/>
<feature type="transmembrane region" description="Helical" evidence="1">
    <location>
        <begin position="92"/>
        <end position="110"/>
    </location>
</feature>
<dbReference type="AlphaFoldDB" id="A0A4P7A194"/>
<sequence length="188" mass="21822">MKSTVYGLILYIVLILPPVANLLESIMVLHMHMQMPLLMLAGFLMAPFFQRRFPRFLKMWNRNGIPGILLFMIIWSYWMIPRAMDDALTIQAVQVFKFISLPFLAGLPLGDSWKKLTSSWKNVIFIFITVMLYLVGSLYLIADDQLCNNYLIVEQKMLGWSSLAMGVCTTIYLLQLYFVDLTEYEEAQ</sequence>
<organism evidence="2 3">
    <name type="scientific">Paenisporosarcina antarctica</name>
    <dbReference type="NCBI Taxonomy" id="417367"/>
    <lineage>
        <taxon>Bacteria</taxon>
        <taxon>Bacillati</taxon>
        <taxon>Bacillota</taxon>
        <taxon>Bacilli</taxon>
        <taxon>Bacillales</taxon>
        <taxon>Caryophanaceae</taxon>
        <taxon>Paenisporosarcina</taxon>
    </lineage>
</organism>
<accession>A0A4P7A194</accession>
<evidence type="ECO:0008006" key="4">
    <source>
        <dbReference type="Google" id="ProtNLM"/>
    </source>
</evidence>
<keyword evidence="1" id="KW-1133">Transmembrane helix</keyword>
<reference evidence="2 3" key="1">
    <citation type="submission" date="2019-03" db="EMBL/GenBank/DDBJ databases">
        <title>Complete genome sequence of Paenisporosarcina antarctica CGMCC 1.6503T.</title>
        <authorList>
            <person name="Rong J.-C."/>
            <person name="Chi N.-Y."/>
            <person name="Zhang Q.-F."/>
        </authorList>
    </citation>
    <scope>NUCLEOTIDE SEQUENCE [LARGE SCALE GENOMIC DNA]</scope>
    <source>
        <strain evidence="2 3">CGMCC 1.6503</strain>
    </source>
</reference>
<gene>
    <name evidence="2" type="ORF">E2636_16255</name>
</gene>
<feature type="transmembrane region" description="Helical" evidence="1">
    <location>
        <begin position="122"/>
        <end position="142"/>
    </location>
</feature>
<feature type="transmembrane region" description="Helical" evidence="1">
    <location>
        <begin position="157"/>
        <end position="179"/>
    </location>
</feature>
<proteinExistence type="predicted"/>
<feature type="transmembrane region" description="Helical" evidence="1">
    <location>
        <begin position="61"/>
        <end position="80"/>
    </location>
</feature>
<dbReference type="EMBL" id="CP038015">
    <property type="protein sequence ID" value="QBP42602.1"/>
    <property type="molecule type" value="Genomic_DNA"/>
</dbReference>
<dbReference type="RefSeq" id="WP_134211149.1">
    <property type="nucleotide sequence ID" value="NZ_CP038015.1"/>
</dbReference>